<evidence type="ECO:0000313" key="4">
    <source>
        <dbReference type="WBParaSite" id="HPLM_0001650101-mRNA-1"/>
    </source>
</evidence>
<feature type="chain" id="PRO_5043124150" evidence="1">
    <location>
        <begin position="24"/>
        <end position="68"/>
    </location>
</feature>
<dbReference type="EMBL" id="UZAF01019451">
    <property type="protein sequence ID" value="VDO60282.1"/>
    <property type="molecule type" value="Genomic_DNA"/>
</dbReference>
<accession>A0A0N4WXF8</accession>
<sequence>MFFSFAMRFLLFLILIRFHYASGDSECGIPLLEKECNEDKDCAKDSKGHYEFPGTMTYCNKAGGHGAP</sequence>
<reference evidence="4" key="1">
    <citation type="submission" date="2017-02" db="UniProtKB">
        <authorList>
            <consortium name="WormBaseParasite"/>
        </authorList>
    </citation>
    <scope>IDENTIFICATION</scope>
</reference>
<evidence type="ECO:0000313" key="2">
    <source>
        <dbReference type="EMBL" id="VDO60282.1"/>
    </source>
</evidence>
<gene>
    <name evidence="2" type="ORF">HPLM_LOCUS16494</name>
</gene>
<feature type="signal peptide" evidence="1">
    <location>
        <begin position="1"/>
        <end position="23"/>
    </location>
</feature>
<evidence type="ECO:0000313" key="3">
    <source>
        <dbReference type="Proteomes" id="UP000268014"/>
    </source>
</evidence>
<keyword evidence="3" id="KW-1185">Reference proteome</keyword>
<organism evidence="4">
    <name type="scientific">Haemonchus placei</name>
    <name type="common">Barber's pole worm</name>
    <dbReference type="NCBI Taxonomy" id="6290"/>
    <lineage>
        <taxon>Eukaryota</taxon>
        <taxon>Metazoa</taxon>
        <taxon>Ecdysozoa</taxon>
        <taxon>Nematoda</taxon>
        <taxon>Chromadorea</taxon>
        <taxon>Rhabditida</taxon>
        <taxon>Rhabditina</taxon>
        <taxon>Rhabditomorpha</taxon>
        <taxon>Strongyloidea</taxon>
        <taxon>Trichostrongylidae</taxon>
        <taxon>Haemonchus</taxon>
    </lineage>
</organism>
<dbReference type="WBParaSite" id="HPLM_0001650101-mRNA-1">
    <property type="protein sequence ID" value="HPLM_0001650101-mRNA-1"/>
    <property type="gene ID" value="HPLM_0001650101"/>
</dbReference>
<protein>
    <submittedName>
        <fullName evidence="2 4">Uncharacterized protein</fullName>
    </submittedName>
</protein>
<name>A0A0N4WXF8_HAEPC</name>
<dbReference type="AlphaFoldDB" id="A0A0N4WXF8"/>
<keyword evidence="1" id="KW-0732">Signal</keyword>
<dbReference type="Proteomes" id="UP000268014">
    <property type="component" value="Unassembled WGS sequence"/>
</dbReference>
<proteinExistence type="predicted"/>
<evidence type="ECO:0000256" key="1">
    <source>
        <dbReference type="SAM" id="SignalP"/>
    </source>
</evidence>
<reference evidence="2 3" key="2">
    <citation type="submission" date="2018-11" db="EMBL/GenBank/DDBJ databases">
        <authorList>
            <consortium name="Pathogen Informatics"/>
        </authorList>
    </citation>
    <scope>NUCLEOTIDE SEQUENCE [LARGE SCALE GENOMIC DNA]</scope>
    <source>
        <strain evidence="2 3">MHpl1</strain>
    </source>
</reference>